<sequence>MSTKTDLQAFASLVTRNDTEGCKEKLLSSQDNTKEKLVNTRIKGFKTILHMAADQKVVHEIWNLLLPYASEINLYENICKSPLRKIIPYADQEQNNKCFTIGFLRQYYQLNKIRSWLEMTKNETSQKVNTYRNHFLCKLCRLRGSDEVGNISQTDIIEFARELIQTYHTDPNGDSEHRPLLWAMETANLPLLSLFLSFGADANCRDDDDFTPLLYSHCLQGSDASLDIVLLLVKHNADINISEPQGIVTAFHKLLLLLTPEELKMFMKRCSPKVKLSSTCCALPLPPIHGLLVRGLSDSIYRMDKEKMQTDIITKVEILSKYGLDLNQTDLHGRTILHYASWFRFARLLKFLLNVGCRPFVGDAFGRTCLHYSVLHPSRNYKIRNEEEELSVLILLSENIDKKDLDAQDNYGRRVQHLSLFENNTAALNYMGISTFDMNVIDKQGKSPLDYDSSNILINAVLEDKHFKWANNKKPQQENELPYSLKTCRANGSTILYERESVHCESTDVKREDLKGAKLVNLLLHDHNVGPLVISNIERTIFEDVKKLVNKISEHLTEIDKNFQSKIELAGSISEETKILPLDEFDFQFHLIYLSPRFYFDTFEQANEVTLKDIRKDIPVKRDDITDIVHTGESLSWNIYEKFNSYIYTVLNSNDFWKDSPFYWNFLPIAKSVEWIQTNLVVESSLTAPLRLKWIGLEARDLNINIDLVPVIVKQRIPDVIQNLIPSPVTHFISHREYQWHVICRKSEFARLSFLNVERCILMRLMTEVKDAYKLTKSLRSFCDSGSYCSPDIITSYMLKNALFFELDPQLSYGLLNDQLVFHSCYTPSHELALRLMRYNLACSLRNRTGYIHIWALKILHRLKTWFVTENFAFVYCRPTVAFPDSYEVRDEYMEHPYIKALDMMTNLLLSK</sequence>
<dbReference type="InterPro" id="IPR036770">
    <property type="entry name" value="Ankyrin_rpt-contain_sf"/>
</dbReference>
<evidence type="ECO:0000256" key="2">
    <source>
        <dbReference type="ARBA" id="ARBA00023043"/>
    </source>
</evidence>
<gene>
    <name evidence="4" type="ORF">MEDL_55198</name>
</gene>
<dbReference type="EMBL" id="CAJPWZ010002690">
    <property type="protein sequence ID" value="CAG2243076.1"/>
    <property type="molecule type" value="Genomic_DNA"/>
</dbReference>
<comment type="caution">
    <text evidence="4">The sequence shown here is derived from an EMBL/GenBank/DDBJ whole genome shotgun (WGS) entry which is preliminary data.</text>
</comment>
<dbReference type="SMART" id="SM00248">
    <property type="entry name" value="ANK"/>
    <property type="match status" value="5"/>
</dbReference>
<dbReference type="Proteomes" id="UP000683360">
    <property type="component" value="Unassembled WGS sequence"/>
</dbReference>
<reference evidence="4" key="1">
    <citation type="submission" date="2021-03" db="EMBL/GenBank/DDBJ databases">
        <authorList>
            <person name="Bekaert M."/>
        </authorList>
    </citation>
    <scope>NUCLEOTIDE SEQUENCE</scope>
</reference>
<dbReference type="PANTHER" id="PTHR24123">
    <property type="entry name" value="ANKYRIN REPEAT-CONTAINING"/>
    <property type="match status" value="1"/>
</dbReference>
<keyword evidence="2 3" id="KW-0040">ANK repeat</keyword>
<keyword evidence="1" id="KW-0677">Repeat</keyword>
<protein>
    <submittedName>
        <fullName evidence="4">Uncharacterized protein</fullName>
    </submittedName>
</protein>
<dbReference type="AlphaFoldDB" id="A0A8S3UB17"/>
<dbReference type="PANTHER" id="PTHR24123:SF33">
    <property type="entry name" value="PROTEIN HOS4"/>
    <property type="match status" value="1"/>
</dbReference>
<name>A0A8S3UB17_MYTED</name>
<evidence type="ECO:0000256" key="1">
    <source>
        <dbReference type="ARBA" id="ARBA00022737"/>
    </source>
</evidence>
<dbReference type="Gene3D" id="1.25.40.20">
    <property type="entry name" value="Ankyrin repeat-containing domain"/>
    <property type="match status" value="2"/>
</dbReference>
<evidence type="ECO:0000256" key="3">
    <source>
        <dbReference type="PROSITE-ProRule" id="PRU00023"/>
    </source>
</evidence>
<keyword evidence="5" id="KW-1185">Reference proteome</keyword>
<dbReference type="InterPro" id="IPR051165">
    <property type="entry name" value="Multifunctional_ANK_Repeat"/>
</dbReference>
<accession>A0A8S3UB17</accession>
<dbReference type="InterPro" id="IPR002110">
    <property type="entry name" value="Ankyrin_rpt"/>
</dbReference>
<feature type="repeat" description="ANK" evidence="3">
    <location>
        <begin position="175"/>
        <end position="207"/>
    </location>
</feature>
<proteinExistence type="predicted"/>
<evidence type="ECO:0000313" key="4">
    <source>
        <dbReference type="EMBL" id="CAG2243076.1"/>
    </source>
</evidence>
<organism evidence="4 5">
    <name type="scientific">Mytilus edulis</name>
    <name type="common">Blue mussel</name>
    <dbReference type="NCBI Taxonomy" id="6550"/>
    <lineage>
        <taxon>Eukaryota</taxon>
        <taxon>Metazoa</taxon>
        <taxon>Spiralia</taxon>
        <taxon>Lophotrochozoa</taxon>
        <taxon>Mollusca</taxon>
        <taxon>Bivalvia</taxon>
        <taxon>Autobranchia</taxon>
        <taxon>Pteriomorphia</taxon>
        <taxon>Mytilida</taxon>
        <taxon>Mytiloidea</taxon>
        <taxon>Mytilidae</taxon>
        <taxon>Mytilinae</taxon>
        <taxon>Mytilus</taxon>
    </lineage>
</organism>
<dbReference type="OrthoDB" id="6022754at2759"/>
<dbReference type="Gene3D" id="3.30.460.90">
    <property type="match status" value="1"/>
</dbReference>
<evidence type="ECO:0000313" key="5">
    <source>
        <dbReference type="Proteomes" id="UP000683360"/>
    </source>
</evidence>
<dbReference type="SUPFAM" id="SSF48403">
    <property type="entry name" value="Ankyrin repeat"/>
    <property type="match status" value="1"/>
</dbReference>
<dbReference type="PROSITE" id="PS50088">
    <property type="entry name" value="ANK_REPEAT"/>
    <property type="match status" value="1"/>
</dbReference>